<protein>
    <submittedName>
        <fullName evidence="1">Uncharacterized protein</fullName>
    </submittedName>
</protein>
<dbReference type="EMBL" id="BAAAYR010000001">
    <property type="protein sequence ID" value="GAA3552599.1"/>
    <property type="molecule type" value="Genomic_DNA"/>
</dbReference>
<proteinExistence type="predicted"/>
<organism evidence="1 2">
    <name type="scientific">Microlunatus spumicola</name>
    <dbReference type="NCBI Taxonomy" id="81499"/>
    <lineage>
        <taxon>Bacteria</taxon>
        <taxon>Bacillati</taxon>
        <taxon>Actinomycetota</taxon>
        <taxon>Actinomycetes</taxon>
        <taxon>Propionibacteriales</taxon>
        <taxon>Propionibacteriaceae</taxon>
        <taxon>Microlunatus</taxon>
    </lineage>
</organism>
<evidence type="ECO:0000313" key="2">
    <source>
        <dbReference type="Proteomes" id="UP001500767"/>
    </source>
</evidence>
<dbReference type="Proteomes" id="UP001500767">
    <property type="component" value="Unassembled WGS sequence"/>
</dbReference>
<reference evidence="2" key="1">
    <citation type="journal article" date="2019" name="Int. J. Syst. Evol. Microbiol.">
        <title>The Global Catalogue of Microorganisms (GCM) 10K type strain sequencing project: providing services to taxonomists for standard genome sequencing and annotation.</title>
        <authorList>
            <consortium name="The Broad Institute Genomics Platform"/>
            <consortium name="The Broad Institute Genome Sequencing Center for Infectious Disease"/>
            <person name="Wu L."/>
            <person name="Ma J."/>
        </authorList>
    </citation>
    <scope>NUCLEOTIDE SEQUENCE [LARGE SCALE GENOMIC DNA]</scope>
    <source>
        <strain evidence="2">JCM 16540</strain>
    </source>
</reference>
<dbReference type="RefSeq" id="WP_204912425.1">
    <property type="nucleotide sequence ID" value="NZ_BAAAYR010000001.1"/>
</dbReference>
<sequence length="103" mass="11362">MRYQLVLQWSATSVSDLDALVSMEDVLESSLPPSLAFVDGHDVGADEMNIFVYTDDPLRGYEAAAELLGAHAGWPGVRAAYRLEDEEAYVTVWPEGLEHFSVT</sequence>
<comment type="caution">
    <text evidence="1">The sequence shown here is derived from an EMBL/GenBank/DDBJ whole genome shotgun (WGS) entry which is preliminary data.</text>
</comment>
<accession>A0ABP6WND3</accession>
<evidence type="ECO:0000313" key="1">
    <source>
        <dbReference type="EMBL" id="GAA3552599.1"/>
    </source>
</evidence>
<name>A0ABP6WND3_9ACTN</name>
<keyword evidence="2" id="KW-1185">Reference proteome</keyword>
<gene>
    <name evidence="1" type="ORF">GCM10022197_04570</name>
</gene>